<dbReference type="Gene3D" id="3.40.50.300">
    <property type="entry name" value="P-loop containing nucleotide triphosphate hydrolases"/>
    <property type="match status" value="1"/>
</dbReference>
<dbReference type="EMBL" id="CAACVS010000064">
    <property type="protein sequence ID" value="VEU35637.1"/>
    <property type="molecule type" value="Genomic_DNA"/>
</dbReference>
<feature type="compositionally biased region" description="Polar residues" evidence="6">
    <location>
        <begin position="57"/>
        <end position="68"/>
    </location>
</feature>
<dbReference type="InterPro" id="IPR027417">
    <property type="entry name" value="P-loop_NTPase"/>
</dbReference>
<keyword evidence="9" id="KW-1185">Reference proteome</keyword>
<dbReference type="GO" id="GO:0006298">
    <property type="term" value="P:mismatch repair"/>
    <property type="evidence" value="ECO:0007669"/>
    <property type="project" value="InterPro"/>
</dbReference>
<keyword evidence="3" id="KW-0067">ATP-binding</keyword>
<dbReference type="SMART" id="SM00534">
    <property type="entry name" value="MUTSac"/>
    <property type="match status" value="1"/>
</dbReference>
<dbReference type="GO" id="GO:0140664">
    <property type="term" value="F:ATP-dependent DNA damage sensor activity"/>
    <property type="evidence" value="ECO:0007669"/>
    <property type="project" value="InterPro"/>
</dbReference>
<name>A0A448Z0L6_9STRA</name>
<dbReference type="AlphaFoldDB" id="A0A448Z0L6"/>
<feature type="compositionally biased region" description="Basic and acidic residues" evidence="6">
    <location>
        <begin position="38"/>
        <end position="52"/>
    </location>
</feature>
<dbReference type="OrthoDB" id="29596at2759"/>
<dbReference type="Pfam" id="PF00488">
    <property type="entry name" value="MutS_V"/>
    <property type="match status" value="1"/>
</dbReference>
<feature type="compositionally biased region" description="Basic and acidic residues" evidence="6">
    <location>
        <begin position="286"/>
        <end position="302"/>
    </location>
</feature>
<dbReference type="InterPro" id="IPR007696">
    <property type="entry name" value="DNA_mismatch_repair_MutS_core"/>
</dbReference>
<feature type="region of interest" description="Disordered" evidence="6">
    <location>
        <begin position="215"/>
        <end position="235"/>
    </location>
</feature>
<dbReference type="GO" id="GO:0005524">
    <property type="term" value="F:ATP binding"/>
    <property type="evidence" value="ECO:0007669"/>
    <property type="project" value="UniProtKB-KW"/>
</dbReference>
<evidence type="ECO:0000313" key="8">
    <source>
        <dbReference type="EMBL" id="VEU35637.1"/>
    </source>
</evidence>
<dbReference type="Gene3D" id="1.10.1420.10">
    <property type="match status" value="2"/>
</dbReference>
<dbReference type="SUPFAM" id="SSF52540">
    <property type="entry name" value="P-loop containing nucleoside triphosphate hydrolases"/>
    <property type="match status" value="1"/>
</dbReference>
<keyword evidence="4" id="KW-0238">DNA-binding</keyword>
<evidence type="ECO:0000256" key="6">
    <source>
        <dbReference type="SAM" id="MobiDB-lite"/>
    </source>
</evidence>
<evidence type="ECO:0000256" key="3">
    <source>
        <dbReference type="ARBA" id="ARBA00022840"/>
    </source>
</evidence>
<dbReference type="InterPro" id="IPR000432">
    <property type="entry name" value="DNA_mismatch_repair_MutS_C"/>
</dbReference>
<feature type="domain" description="DNA mismatch repair proteins mutS family" evidence="7">
    <location>
        <begin position="858"/>
        <end position="874"/>
    </location>
</feature>
<dbReference type="InterPro" id="IPR045076">
    <property type="entry name" value="MutS"/>
</dbReference>
<feature type="region of interest" description="Disordered" evidence="6">
    <location>
        <begin position="1"/>
        <end position="112"/>
    </location>
</feature>
<evidence type="ECO:0000256" key="5">
    <source>
        <dbReference type="SAM" id="Coils"/>
    </source>
</evidence>
<evidence type="ECO:0000256" key="1">
    <source>
        <dbReference type="ARBA" id="ARBA00006271"/>
    </source>
</evidence>
<accession>A0A448Z0L6</accession>
<dbReference type="SMART" id="SM00533">
    <property type="entry name" value="MUTSd"/>
    <property type="match status" value="1"/>
</dbReference>
<dbReference type="GO" id="GO:0051026">
    <property type="term" value="P:chiasma assembly"/>
    <property type="evidence" value="ECO:0007669"/>
    <property type="project" value="TreeGrafter"/>
</dbReference>
<keyword evidence="5" id="KW-0175">Coiled coil</keyword>
<feature type="region of interest" description="Disordered" evidence="6">
    <location>
        <begin position="283"/>
        <end position="307"/>
    </location>
</feature>
<feature type="compositionally biased region" description="Low complexity" evidence="6">
    <location>
        <begin position="1"/>
        <end position="22"/>
    </location>
</feature>
<comment type="similarity">
    <text evidence="1">Belongs to the DNA mismatch repair MutS family.</text>
</comment>
<proteinExistence type="inferred from homology"/>
<dbReference type="Proteomes" id="UP000291116">
    <property type="component" value="Unassembled WGS sequence"/>
</dbReference>
<dbReference type="PANTHER" id="PTHR11361:SF20">
    <property type="entry name" value="MUTS PROTEIN HOMOLOG 5"/>
    <property type="match status" value="1"/>
</dbReference>
<sequence>MRRTSIGSSGSAGGRSLASVLSHRSCDPGRESSVSLASHHDNDNDNIDERSRRSAYSFESGSVRTLTSRGKCAPSSSRGSSRRNRSRSSGRQTRTRVGVDDEDTTTTSGNRRVLLQNQSSPGQIPAAAAAPLEPSLCVMSVVEEGSNISFCCYNEDRNEITTETCAAVTGYETESLVERFLQATRPNMVLVGNRIVNNIPLLEMVTRQPQPLLETEHEQQGHHHRQEGGNPSPRSSIPYRLLKSGIFDVRACRSIILQKLQVLSMLKQRAMDEARLSATAAAMGRSDSRYRNHPDNDRHFPRDGSSTQTLYRPSSYHYLAAVIDFDSKVLVQALGALLSYLQKTVFQLEEGNTITVNRIIEAGISSYLILSPSTFSALNIFSTERHPLIAKGHGHSKEGFSLYSLLDRTKSRGGKQLLREWMLKPLTNLENIQTRQDAIELFLQPSMQASVGVLIGLLQKVGPVDKILMRIQKCTVKPTDFLVLTTTLSAAISIGNVLRNDLLASMNHTTAPPQQGPNSFSCDHQYSFFSELCIECNVEVMIDLRERITNTIDSELTLEEKGASVVIRHGFHEQLDGWKEQYECLEETLAEAAKDLYHKYGQQLDGLTVIFIPQVGYLVGLNETLVLRTLKDPTSPLPPDFEQIFVQDGEVFFKCDEMRRMDEEIGDLDGLIKDTEQMIVTELEENILDTENELRECFRALSTLDCLLSFADCAADLGFTRPQLIDDDEDLQPRGHQQQHHPQRKQLIYIRDGRHPLQEIICDTDFVSNDVQIDDSKQILCVTGPNYSGKSCYMRQVGLLVYMAHLGSFIPCTRAMISITDQIFARVSTIETCSRPQSSYQLELTEMAAVLLKATPKSLVLVDEFGKGTNPASGIAILGAALKRLSTIRCKTVCVTHFLEMFTMNVIEDGEEGIQASRMTIHLKEGEEDGASPLFKLEKGVASSSAGLVCAKNAGVSHAVIDRAKEIIQTMRARKFIRPLPEATKQILKLVGVEREMLAHFLSVDSWENASDDSIMGLLQLLAKVSTQE</sequence>
<evidence type="ECO:0000259" key="7">
    <source>
        <dbReference type="PROSITE" id="PS00486"/>
    </source>
</evidence>
<feature type="coiled-coil region" evidence="5">
    <location>
        <begin position="673"/>
        <end position="700"/>
    </location>
</feature>
<dbReference type="GO" id="GO:0030983">
    <property type="term" value="F:mismatched DNA binding"/>
    <property type="evidence" value="ECO:0007669"/>
    <property type="project" value="InterPro"/>
</dbReference>
<evidence type="ECO:0000256" key="4">
    <source>
        <dbReference type="ARBA" id="ARBA00023125"/>
    </source>
</evidence>
<dbReference type="PROSITE" id="PS00486">
    <property type="entry name" value="DNA_MISMATCH_REPAIR_2"/>
    <property type="match status" value="1"/>
</dbReference>
<keyword evidence="2" id="KW-0547">Nucleotide-binding</keyword>
<dbReference type="InterPro" id="IPR036187">
    <property type="entry name" value="DNA_mismatch_repair_MutS_sf"/>
</dbReference>
<dbReference type="PANTHER" id="PTHR11361">
    <property type="entry name" value="DNA MISMATCH REPAIR PROTEIN MUTS FAMILY MEMBER"/>
    <property type="match status" value="1"/>
</dbReference>
<evidence type="ECO:0000256" key="2">
    <source>
        <dbReference type="ARBA" id="ARBA00022741"/>
    </source>
</evidence>
<dbReference type="Pfam" id="PF05192">
    <property type="entry name" value="MutS_III"/>
    <property type="match status" value="1"/>
</dbReference>
<gene>
    <name evidence="8" type="ORF">PSNMU_V1.4_AUG-EV-PASAV3_0023810</name>
</gene>
<dbReference type="SUPFAM" id="SSF48334">
    <property type="entry name" value="DNA repair protein MutS, domain III"/>
    <property type="match status" value="1"/>
</dbReference>
<protein>
    <recommendedName>
        <fullName evidence="7">DNA mismatch repair proteins mutS family domain-containing protein</fullName>
    </recommendedName>
</protein>
<organism evidence="8 9">
    <name type="scientific">Pseudo-nitzschia multistriata</name>
    <dbReference type="NCBI Taxonomy" id="183589"/>
    <lineage>
        <taxon>Eukaryota</taxon>
        <taxon>Sar</taxon>
        <taxon>Stramenopiles</taxon>
        <taxon>Ochrophyta</taxon>
        <taxon>Bacillariophyta</taxon>
        <taxon>Bacillariophyceae</taxon>
        <taxon>Bacillariophycidae</taxon>
        <taxon>Bacillariales</taxon>
        <taxon>Bacillariaceae</taxon>
        <taxon>Pseudo-nitzschia</taxon>
    </lineage>
</organism>
<reference evidence="8 9" key="1">
    <citation type="submission" date="2019-01" db="EMBL/GenBank/DDBJ databases">
        <authorList>
            <person name="Ferrante I. M."/>
        </authorList>
    </citation>
    <scope>NUCLEOTIDE SEQUENCE [LARGE SCALE GENOMIC DNA]</scope>
    <source>
        <strain evidence="8 9">B856</strain>
    </source>
</reference>
<dbReference type="GO" id="GO:0005634">
    <property type="term" value="C:nucleus"/>
    <property type="evidence" value="ECO:0007669"/>
    <property type="project" value="TreeGrafter"/>
</dbReference>
<evidence type="ECO:0000313" key="9">
    <source>
        <dbReference type="Proteomes" id="UP000291116"/>
    </source>
</evidence>